<dbReference type="HAMAP" id="MF_00914">
    <property type="entry name" value="L_Ala_exporter"/>
    <property type="match status" value="1"/>
</dbReference>
<keyword evidence="6 8" id="KW-1133">Transmembrane helix</keyword>
<evidence type="ECO:0000256" key="3">
    <source>
        <dbReference type="ARBA" id="ARBA00022519"/>
    </source>
</evidence>
<evidence type="ECO:0000256" key="1">
    <source>
        <dbReference type="ARBA" id="ARBA00022448"/>
    </source>
</evidence>
<evidence type="ECO:0000256" key="2">
    <source>
        <dbReference type="ARBA" id="ARBA00022475"/>
    </source>
</evidence>
<evidence type="ECO:0000256" key="4">
    <source>
        <dbReference type="ARBA" id="ARBA00022692"/>
    </source>
</evidence>
<keyword evidence="3 8" id="KW-0997">Cell inner membrane</keyword>
<evidence type="ECO:0000256" key="5">
    <source>
        <dbReference type="ARBA" id="ARBA00022970"/>
    </source>
</evidence>
<evidence type="ECO:0000256" key="6">
    <source>
        <dbReference type="ARBA" id="ARBA00022989"/>
    </source>
</evidence>
<sequence>MTGETQPSQRWRAFVADTLALLVFFTITGMINERFIAGMSWDQVLHARLLGALLMVPVARPYGAWRDWLMQRAKPTHMSELIWDSIALVSFQVPIYVAIIAINGASGSGLLFGALGALVMMLALGRPYGAFLNWVRGLFGLPPGGERPMSLNS</sequence>
<keyword evidence="7 8" id="KW-0472">Membrane</keyword>
<name>A0A562Q1D9_9PSED</name>
<comment type="caution">
    <text evidence="9">The sequence shown here is derived from an EMBL/GenBank/DDBJ whole genome shotgun (WGS) entry which is preliminary data.</text>
</comment>
<evidence type="ECO:0000313" key="9">
    <source>
        <dbReference type="EMBL" id="TWI50511.1"/>
    </source>
</evidence>
<dbReference type="AlphaFoldDB" id="A0A562Q1D9"/>
<accession>A0A562Q1D9</accession>
<keyword evidence="4 8" id="KW-0812">Transmembrane</keyword>
<dbReference type="EMBL" id="VLKY01000015">
    <property type="protein sequence ID" value="TWI50511.1"/>
    <property type="molecule type" value="Genomic_DNA"/>
</dbReference>
<evidence type="ECO:0000256" key="7">
    <source>
        <dbReference type="ARBA" id="ARBA00023136"/>
    </source>
</evidence>
<protein>
    <recommendedName>
        <fullName evidence="8">L-alanine exporter AlaE</fullName>
    </recommendedName>
</protein>
<proteinExistence type="inferred from homology"/>
<feature type="transmembrane region" description="Helical" evidence="8">
    <location>
        <begin position="43"/>
        <end position="60"/>
    </location>
</feature>
<dbReference type="GO" id="GO:0034639">
    <property type="term" value="F:L-amino acid efflux transmembrane transporter activity"/>
    <property type="evidence" value="ECO:0007669"/>
    <property type="project" value="UniProtKB-UniRule"/>
</dbReference>
<comment type="similarity">
    <text evidence="8">Belongs to the AlaE exporter family.</text>
</comment>
<keyword evidence="1 8" id="KW-0813">Transport</keyword>
<evidence type="ECO:0000313" key="10">
    <source>
        <dbReference type="Proteomes" id="UP000316905"/>
    </source>
</evidence>
<dbReference type="GO" id="GO:0032973">
    <property type="term" value="P:amino acid export across plasma membrane"/>
    <property type="evidence" value="ECO:0007669"/>
    <property type="project" value="UniProtKB-UniRule"/>
</dbReference>
<gene>
    <name evidence="8" type="primary">alaE</name>
    <name evidence="9" type="ORF">IQ22_03905</name>
</gene>
<dbReference type="OrthoDB" id="9006207at2"/>
<feature type="transmembrane region" description="Helical" evidence="8">
    <location>
        <begin position="108"/>
        <end position="125"/>
    </location>
</feature>
<reference evidence="9 10" key="1">
    <citation type="journal article" date="2015" name="Stand. Genomic Sci.">
        <title>Genomic Encyclopedia of Bacterial and Archaeal Type Strains, Phase III: the genomes of soil and plant-associated and newly described type strains.</title>
        <authorList>
            <person name="Whitman W.B."/>
            <person name="Woyke T."/>
            <person name="Klenk H.P."/>
            <person name="Zhou Y."/>
            <person name="Lilburn T.G."/>
            <person name="Beck B.J."/>
            <person name="De Vos P."/>
            <person name="Vandamme P."/>
            <person name="Eisen J.A."/>
            <person name="Garrity G."/>
            <person name="Hugenholtz P."/>
            <person name="Kyrpides N.C."/>
        </authorList>
    </citation>
    <scope>NUCLEOTIDE SEQUENCE [LARGE SCALE GENOMIC DNA]</scope>
    <source>
        <strain evidence="9 10">CGMCC 1.6858</strain>
    </source>
</reference>
<dbReference type="GO" id="GO:0005886">
    <property type="term" value="C:plasma membrane"/>
    <property type="evidence" value="ECO:0007669"/>
    <property type="project" value="UniProtKB-SubCell"/>
</dbReference>
<feature type="transmembrane region" description="Helical" evidence="8">
    <location>
        <begin position="81"/>
        <end position="102"/>
    </location>
</feature>
<dbReference type="Proteomes" id="UP000316905">
    <property type="component" value="Unassembled WGS sequence"/>
</dbReference>
<dbReference type="Pfam" id="PF06610">
    <property type="entry name" value="AlaE"/>
    <property type="match status" value="1"/>
</dbReference>
<keyword evidence="10" id="KW-1185">Reference proteome</keyword>
<evidence type="ECO:0000256" key="8">
    <source>
        <dbReference type="HAMAP-Rule" id="MF_00914"/>
    </source>
</evidence>
<dbReference type="InterPro" id="IPR010574">
    <property type="entry name" value="Ala_export_AlaE"/>
</dbReference>
<keyword evidence="5 8" id="KW-0029">Amino-acid transport</keyword>
<dbReference type="RefSeq" id="WP_145144890.1">
    <property type="nucleotide sequence ID" value="NZ_VLKY01000015.1"/>
</dbReference>
<comment type="subcellular location">
    <subcellularLocation>
        <location evidence="8">Cell inner membrane</location>
        <topology evidence="8">Multi-pass membrane protein</topology>
    </subcellularLocation>
</comment>
<feature type="transmembrane region" description="Helical" evidence="8">
    <location>
        <begin position="12"/>
        <end position="31"/>
    </location>
</feature>
<keyword evidence="2 8" id="KW-1003">Cell membrane</keyword>
<organism evidence="9 10">
    <name type="scientific">Pseudomonas duriflava</name>
    <dbReference type="NCBI Taxonomy" id="459528"/>
    <lineage>
        <taxon>Bacteria</taxon>
        <taxon>Pseudomonadati</taxon>
        <taxon>Pseudomonadota</taxon>
        <taxon>Gammaproteobacteria</taxon>
        <taxon>Pseudomonadales</taxon>
        <taxon>Pseudomonadaceae</taxon>
        <taxon>Pseudomonas</taxon>
    </lineage>
</organism>
<comment type="function">
    <text evidence="8">Exports L-alanine.</text>
</comment>